<dbReference type="EMBL" id="VSWC01000040">
    <property type="protein sequence ID" value="KAA1105571.1"/>
    <property type="molecule type" value="Genomic_DNA"/>
</dbReference>
<dbReference type="OrthoDB" id="2507096at2759"/>
<protein>
    <submittedName>
        <fullName evidence="2">Uncharacterized protein</fullName>
    </submittedName>
</protein>
<dbReference type="AlphaFoldDB" id="A0A5B0P6S6"/>
<dbReference type="Proteomes" id="UP000325313">
    <property type="component" value="Unassembled WGS sequence"/>
</dbReference>
<feature type="compositionally biased region" description="Basic and acidic residues" evidence="1">
    <location>
        <begin position="107"/>
        <end position="117"/>
    </location>
</feature>
<evidence type="ECO:0000313" key="4">
    <source>
        <dbReference type="Proteomes" id="UP000324748"/>
    </source>
</evidence>
<keyword evidence="4" id="KW-1185">Reference proteome</keyword>
<proteinExistence type="predicted"/>
<evidence type="ECO:0000313" key="2">
    <source>
        <dbReference type="EMBL" id="KAA1097185.1"/>
    </source>
</evidence>
<organism evidence="2 5">
    <name type="scientific">Puccinia graminis f. sp. tritici</name>
    <dbReference type="NCBI Taxonomy" id="56615"/>
    <lineage>
        <taxon>Eukaryota</taxon>
        <taxon>Fungi</taxon>
        <taxon>Dikarya</taxon>
        <taxon>Basidiomycota</taxon>
        <taxon>Pucciniomycotina</taxon>
        <taxon>Pucciniomycetes</taxon>
        <taxon>Pucciniales</taxon>
        <taxon>Pucciniaceae</taxon>
        <taxon>Puccinia</taxon>
    </lineage>
</organism>
<sequence length="139" mass="15780">MREIRRTSQRVFVATNSIVTGLNVQHDCHRGDCRLTETRAEEVERRKSSNLALELTHNDNERYIINLASLSSAINHRTFSDLPIKLLQPLDWINAMHNGIKTWGSTVEKKDKKADKKAQKKRSGPMASTSRTDPSLLPS</sequence>
<gene>
    <name evidence="3" type="ORF">PGT21_012045</name>
    <name evidence="2" type="ORF">PGTUg99_008486</name>
</gene>
<dbReference type="Proteomes" id="UP000324748">
    <property type="component" value="Unassembled WGS sequence"/>
</dbReference>
<accession>A0A5B0P6S6</accession>
<comment type="caution">
    <text evidence="2">The sequence shown here is derived from an EMBL/GenBank/DDBJ whole genome shotgun (WGS) entry which is preliminary data.</text>
</comment>
<feature type="region of interest" description="Disordered" evidence="1">
    <location>
        <begin position="103"/>
        <end position="139"/>
    </location>
</feature>
<evidence type="ECO:0000256" key="1">
    <source>
        <dbReference type="SAM" id="MobiDB-lite"/>
    </source>
</evidence>
<evidence type="ECO:0000313" key="3">
    <source>
        <dbReference type="EMBL" id="KAA1105571.1"/>
    </source>
</evidence>
<dbReference type="EMBL" id="VDEP01000350">
    <property type="protein sequence ID" value="KAA1097185.1"/>
    <property type="molecule type" value="Genomic_DNA"/>
</dbReference>
<name>A0A5B0P6S6_PUCGR</name>
<evidence type="ECO:0000313" key="5">
    <source>
        <dbReference type="Proteomes" id="UP000325313"/>
    </source>
</evidence>
<reference evidence="4 5" key="1">
    <citation type="submission" date="2019-05" db="EMBL/GenBank/DDBJ databases">
        <title>Emergence of the Ug99 lineage of the wheat stem rust pathogen through somatic hybridization.</title>
        <authorList>
            <person name="Li F."/>
            <person name="Upadhyaya N.M."/>
            <person name="Sperschneider J."/>
            <person name="Matny O."/>
            <person name="Nguyen-Phuc H."/>
            <person name="Mago R."/>
            <person name="Raley C."/>
            <person name="Miller M.E."/>
            <person name="Silverstein K.A.T."/>
            <person name="Henningsen E."/>
            <person name="Hirsch C.D."/>
            <person name="Visser B."/>
            <person name="Pretorius Z.A."/>
            <person name="Steffenson B.J."/>
            <person name="Schwessinger B."/>
            <person name="Dodds P.N."/>
            <person name="Figueroa M."/>
        </authorList>
    </citation>
    <scope>NUCLEOTIDE SEQUENCE [LARGE SCALE GENOMIC DNA]</scope>
    <source>
        <strain evidence="3">21-0</strain>
        <strain evidence="2 5">Ug99</strain>
    </source>
</reference>
<feature type="compositionally biased region" description="Polar residues" evidence="1">
    <location>
        <begin position="126"/>
        <end position="139"/>
    </location>
</feature>